<evidence type="ECO:0000313" key="2">
    <source>
        <dbReference type="EMBL" id="QBK92658.1"/>
    </source>
</evidence>
<dbReference type="InterPro" id="IPR001810">
    <property type="entry name" value="F-box_dom"/>
</dbReference>
<evidence type="ECO:0000259" key="1">
    <source>
        <dbReference type="PROSITE" id="PS50181"/>
    </source>
</evidence>
<dbReference type="InterPro" id="IPR036047">
    <property type="entry name" value="F-box-like_dom_sf"/>
</dbReference>
<dbReference type="SUPFAM" id="SSF81383">
    <property type="entry name" value="F-box domain"/>
    <property type="match status" value="1"/>
</dbReference>
<feature type="domain" description="F-box" evidence="1">
    <location>
        <begin position="21"/>
        <end position="67"/>
    </location>
</feature>
<gene>
    <name evidence="2" type="ORF">LCPAC401_02960</name>
</gene>
<reference evidence="2" key="1">
    <citation type="journal article" date="2019" name="MBio">
        <title>Virus Genomes from Deep Sea Sediments Expand the Ocean Megavirome and Support Independent Origins of Viral Gigantism.</title>
        <authorList>
            <person name="Backstrom D."/>
            <person name="Yutin N."/>
            <person name="Jorgensen S.L."/>
            <person name="Dharamshi J."/>
            <person name="Homa F."/>
            <person name="Zaremba-Niedwiedzka K."/>
            <person name="Spang A."/>
            <person name="Wolf Y.I."/>
            <person name="Koonin E.V."/>
            <person name="Ettema T.J."/>
        </authorList>
    </citation>
    <scope>NUCLEOTIDE SEQUENCE</scope>
</reference>
<proteinExistence type="predicted"/>
<organism evidence="2">
    <name type="scientific">Pithovirus LCPAC401</name>
    <dbReference type="NCBI Taxonomy" id="2506595"/>
    <lineage>
        <taxon>Viruses</taxon>
        <taxon>Pithoviruses</taxon>
    </lineage>
</organism>
<dbReference type="EMBL" id="MK500579">
    <property type="protein sequence ID" value="QBK92658.1"/>
    <property type="molecule type" value="Genomic_DNA"/>
</dbReference>
<name>A0A481Z9T2_9VIRU</name>
<dbReference type="PROSITE" id="PS50181">
    <property type="entry name" value="FBOX"/>
    <property type="match status" value="1"/>
</dbReference>
<protein>
    <submittedName>
        <fullName evidence="2">F-box family protein</fullName>
    </submittedName>
</protein>
<accession>A0A481Z9T2</accession>
<dbReference type="Gene3D" id="1.20.1280.50">
    <property type="match status" value="1"/>
</dbReference>
<sequence>MTIFKMNTNRSIDELLSLFNVRNISELGSDVIIKYFDDISVKEAMKLCRVNKQFNEVCKKESVWRNKVSYDYGIKKKRNEIVA</sequence>